<comment type="subcellular location">
    <subcellularLocation>
        <location evidence="2">Chromosome</location>
        <location evidence="2">Centromere</location>
    </subcellularLocation>
    <subcellularLocation>
        <location evidence="1">Nucleus</location>
    </subcellularLocation>
</comment>
<keyword evidence="5 8" id="KW-0175">Coiled coil</keyword>
<evidence type="ECO:0000313" key="11">
    <source>
        <dbReference type="Proteomes" id="UP000887229"/>
    </source>
</evidence>
<dbReference type="Proteomes" id="UP000887229">
    <property type="component" value="Unassembled WGS sequence"/>
</dbReference>
<sequence>MKQARALKARFKLTVIHCIDTRHSGRTMDNDARRAEATAYTANLDFTLKELQRKVQEHEDELQRLKANDTAIAQTPAGQAKVVKKALEEVTNAEPFLPHASSTLPALLALRRTHQTIIESRAYLESQKSVLSREKRQLETGQADLRDQTLLSEALDARIVELKAEVSSSARAPPGDGARKKKEELQKKNAHYDADSKRLFRALDKFIDEHLAVMLAAEELGGPVVGDLMDIDGADLASGFNAQGKLNRPKEGSVSHENMEDKRQRRLDEIWGPAESGAARRDEDEVAAAGREMKELIQALMGQLQDAGGDSSSSYVVLSRESAAARFLVRSKVAQFHAKDASRLRLIDFGREFD</sequence>
<accession>A0A9P8CK03</accession>
<dbReference type="GeneID" id="70295190"/>
<comment type="similarity">
    <text evidence="3">Belongs to the CENP-K/MCM22 family.</text>
</comment>
<protein>
    <submittedName>
        <fullName evidence="10">Uncharacterized protein</fullName>
    </submittedName>
</protein>
<feature type="coiled-coil region" evidence="8">
    <location>
        <begin position="41"/>
        <end position="68"/>
    </location>
</feature>
<evidence type="ECO:0000256" key="3">
    <source>
        <dbReference type="ARBA" id="ARBA00005795"/>
    </source>
</evidence>
<evidence type="ECO:0000256" key="5">
    <source>
        <dbReference type="ARBA" id="ARBA00023054"/>
    </source>
</evidence>
<dbReference type="GO" id="GO:0000775">
    <property type="term" value="C:chromosome, centromeric region"/>
    <property type="evidence" value="ECO:0007669"/>
    <property type="project" value="UniProtKB-SubCell"/>
</dbReference>
<dbReference type="RefSeq" id="XP_046113943.1">
    <property type="nucleotide sequence ID" value="XM_046264287.1"/>
</dbReference>
<feature type="region of interest" description="Disordered" evidence="9">
    <location>
        <begin position="242"/>
        <end position="263"/>
    </location>
</feature>
<dbReference type="OrthoDB" id="9445768at2759"/>
<proteinExistence type="inferred from homology"/>
<feature type="compositionally biased region" description="Basic and acidic residues" evidence="9">
    <location>
        <begin position="177"/>
        <end position="191"/>
    </location>
</feature>
<dbReference type="EMBL" id="MU251285">
    <property type="protein sequence ID" value="KAG9250019.1"/>
    <property type="molecule type" value="Genomic_DNA"/>
</dbReference>
<dbReference type="PANTHER" id="PTHR14401">
    <property type="entry name" value="CENTROMERE PROTEIN K"/>
    <property type="match status" value="1"/>
</dbReference>
<feature type="region of interest" description="Disordered" evidence="9">
    <location>
        <begin position="166"/>
        <end position="191"/>
    </location>
</feature>
<keyword evidence="6" id="KW-0539">Nucleus</keyword>
<evidence type="ECO:0000256" key="7">
    <source>
        <dbReference type="ARBA" id="ARBA00023328"/>
    </source>
</evidence>
<evidence type="ECO:0000256" key="2">
    <source>
        <dbReference type="ARBA" id="ARBA00004584"/>
    </source>
</evidence>
<dbReference type="GO" id="GO:0005634">
    <property type="term" value="C:nucleus"/>
    <property type="evidence" value="ECO:0007669"/>
    <property type="project" value="UniProtKB-SubCell"/>
</dbReference>
<evidence type="ECO:0000256" key="6">
    <source>
        <dbReference type="ARBA" id="ARBA00023242"/>
    </source>
</evidence>
<evidence type="ECO:0000313" key="10">
    <source>
        <dbReference type="EMBL" id="KAG9250019.1"/>
    </source>
</evidence>
<gene>
    <name evidence="10" type="ORF">F5Z01DRAFT_667574</name>
</gene>
<keyword evidence="11" id="KW-1185">Reference proteome</keyword>
<evidence type="ECO:0000256" key="1">
    <source>
        <dbReference type="ARBA" id="ARBA00004123"/>
    </source>
</evidence>
<dbReference type="GO" id="GO:0000070">
    <property type="term" value="P:mitotic sister chromatid segregation"/>
    <property type="evidence" value="ECO:0007669"/>
    <property type="project" value="TreeGrafter"/>
</dbReference>
<keyword evidence="7" id="KW-0137">Centromere</keyword>
<evidence type="ECO:0000256" key="4">
    <source>
        <dbReference type="ARBA" id="ARBA00022454"/>
    </source>
</evidence>
<dbReference type="AlphaFoldDB" id="A0A9P8CK03"/>
<keyword evidence="4" id="KW-0158">Chromosome</keyword>
<feature type="compositionally biased region" description="Basic and acidic residues" evidence="9">
    <location>
        <begin position="248"/>
        <end position="263"/>
    </location>
</feature>
<evidence type="ECO:0000256" key="9">
    <source>
        <dbReference type="SAM" id="MobiDB-lite"/>
    </source>
</evidence>
<reference evidence="10" key="1">
    <citation type="journal article" date="2021" name="IMA Fungus">
        <title>Genomic characterization of three marine fungi, including Emericellopsis atlantica sp. nov. with signatures of a generalist lifestyle and marine biomass degradation.</title>
        <authorList>
            <person name="Hagestad O.C."/>
            <person name="Hou L."/>
            <person name="Andersen J.H."/>
            <person name="Hansen E.H."/>
            <person name="Altermark B."/>
            <person name="Li C."/>
            <person name="Kuhnert E."/>
            <person name="Cox R.J."/>
            <person name="Crous P.W."/>
            <person name="Spatafora J.W."/>
            <person name="Lail K."/>
            <person name="Amirebrahimi M."/>
            <person name="Lipzen A."/>
            <person name="Pangilinan J."/>
            <person name="Andreopoulos W."/>
            <person name="Hayes R.D."/>
            <person name="Ng V."/>
            <person name="Grigoriev I.V."/>
            <person name="Jackson S.A."/>
            <person name="Sutton T.D.S."/>
            <person name="Dobson A.D.W."/>
            <person name="Rama T."/>
        </authorList>
    </citation>
    <scope>NUCLEOTIDE SEQUENCE</scope>
    <source>
        <strain evidence="10">TS7</strain>
    </source>
</reference>
<dbReference type="PANTHER" id="PTHR14401:SF6">
    <property type="entry name" value="CENTROMERE PROTEIN K"/>
    <property type="match status" value="1"/>
</dbReference>
<dbReference type="GO" id="GO:0051382">
    <property type="term" value="P:kinetochore assembly"/>
    <property type="evidence" value="ECO:0007669"/>
    <property type="project" value="InterPro"/>
</dbReference>
<comment type="caution">
    <text evidence="10">The sequence shown here is derived from an EMBL/GenBank/DDBJ whole genome shotgun (WGS) entry which is preliminary data.</text>
</comment>
<dbReference type="InterPro" id="IPR020993">
    <property type="entry name" value="Centromere_CenpK"/>
</dbReference>
<organism evidence="10 11">
    <name type="scientific">Emericellopsis atlantica</name>
    <dbReference type="NCBI Taxonomy" id="2614577"/>
    <lineage>
        <taxon>Eukaryota</taxon>
        <taxon>Fungi</taxon>
        <taxon>Dikarya</taxon>
        <taxon>Ascomycota</taxon>
        <taxon>Pezizomycotina</taxon>
        <taxon>Sordariomycetes</taxon>
        <taxon>Hypocreomycetidae</taxon>
        <taxon>Hypocreales</taxon>
        <taxon>Bionectriaceae</taxon>
        <taxon>Emericellopsis</taxon>
    </lineage>
</organism>
<name>A0A9P8CK03_9HYPO</name>
<evidence type="ECO:0000256" key="8">
    <source>
        <dbReference type="SAM" id="Coils"/>
    </source>
</evidence>